<dbReference type="EMBL" id="CAJFCV020000005">
    <property type="protein sequence ID" value="CAG9122302.1"/>
    <property type="molecule type" value="Genomic_DNA"/>
</dbReference>
<dbReference type="Proteomes" id="UP000582659">
    <property type="component" value="Unassembled WGS sequence"/>
</dbReference>
<proteinExistence type="predicted"/>
<dbReference type="WBParaSite" id="BXY_0408200.1">
    <property type="protein sequence ID" value="BXY_0408200.1"/>
    <property type="gene ID" value="BXY_0408200"/>
</dbReference>
<dbReference type="EMBL" id="CAJFDI010000005">
    <property type="protein sequence ID" value="CAD5231168.1"/>
    <property type="molecule type" value="Genomic_DNA"/>
</dbReference>
<evidence type="ECO:0000313" key="3">
    <source>
        <dbReference type="EMBL" id="CAG9122302.1"/>
    </source>
</evidence>
<organism evidence="4 6">
    <name type="scientific">Bursaphelenchus xylophilus</name>
    <name type="common">Pinewood nematode worm</name>
    <name type="synonym">Aphelenchoides xylophilus</name>
    <dbReference type="NCBI Taxonomy" id="6326"/>
    <lineage>
        <taxon>Eukaryota</taxon>
        <taxon>Metazoa</taxon>
        <taxon>Ecdysozoa</taxon>
        <taxon>Nematoda</taxon>
        <taxon>Chromadorea</taxon>
        <taxon>Rhabditida</taxon>
        <taxon>Tylenchina</taxon>
        <taxon>Tylenchomorpha</taxon>
        <taxon>Aphelenchoidea</taxon>
        <taxon>Aphelenchoididae</taxon>
        <taxon>Bursaphelenchus</taxon>
    </lineage>
</organism>
<evidence type="ECO:0000313" key="5">
    <source>
        <dbReference type="Proteomes" id="UP000659654"/>
    </source>
</evidence>
<sequence length="326" mass="36639">MSSLVVLSSFLYLVVEFVTDAKVYYRKLPLRFKPISYSAMVTYNNVADINDCVDLLAPQNVAFIYFSLSQLVCEGHMYTVAYGFYTEGEQNGTSPVDYVYYVRDIVSCGCASGKRTEQLLAQYTFFENICPPFYNMQYDPATRYCFDQASEQNSSSLYGNKFSFYRVGVDFSNNVFMLNRAQAMQTVKYDCDGYLAFATVYNNQWYCYMVVTTGVIDVTAVTRNLCPEGLKDGYPIKIIHPLIYGQIHLQSYDEFITGIVTYNGLNYTYFDNTTLPSGLRWATGEPAGKPMVIVSDQLELVTVTNSTSGTLTCLGPVTASKKTGLT</sequence>
<dbReference type="Proteomes" id="UP000659654">
    <property type="component" value="Unassembled WGS sequence"/>
</dbReference>
<accession>A0A1I7RTM7</accession>
<reference evidence="6" key="1">
    <citation type="submission" date="2016-11" db="UniProtKB">
        <authorList>
            <consortium name="WormBaseParasite"/>
        </authorList>
    </citation>
    <scope>IDENTIFICATION</scope>
</reference>
<evidence type="ECO:0000313" key="4">
    <source>
        <dbReference type="Proteomes" id="UP000095284"/>
    </source>
</evidence>
<dbReference type="Proteomes" id="UP000095284">
    <property type="component" value="Unplaced"/>
</dbReference>
<feature type="signal peptide" evidence="1">
    <location>
        <begin position="1"/>
        <end position="21"/>
    </location>
</feature>
<gene>
    <name evidence="2" type="ORF">BXYJ_LOCUS11346</name>
</gene>
<protein>
    <submittedName>
        <fullName evidence="2">(pine wood nematode) hypothetical protein</fullName>
    </submittedName>
</protein>
<keyword evidence="1" id="KW-0732">Signal</keyword>
<evidence type="ECO:0000313" key="6">
    <source>
        <dbReference type="WBParaSite" id="BXY_0408200.1"/>
    </source>
</evidence>
<name>A0A1I7RTM7_BURXY</name>
<evidence type="ECO:0000256" key="1">
    <source>
        <dbReference type="SAM" id="SignalP"/>
    </source>
</evidence>
<feature type="chain" id="PRO_5036021940" evidence="1">
    <location>
        <begin position="22"/>
        <end position="326"/>
    </location>
</feature>
<reference evidence="3" key="2">
    <citation type="submission" date="2020-08" db="EMBL/GenBank/DDBJ databases">
        <authorList>
            <person name="Kikuchi T."/>
        </authorList>
    </citation>
    <scope>NUCLEOTIDE SEQUENCE</scope>
    <source>
        <strain evidence="2">Ka4C1</strain>
    </source>
</reference>
<dbReference type="AlphaFoldDB" id="A0A1I7RTM7"/>
<dbReference type="OrthoDB" id="5900592at2759"/>
<evidence type="ECO:0000313" key="2">
    <source>
        <dbReference type="EMBL" id="CAD5231168.1"/>
    </source>
</evidence>
<keyword evidence="5" id="KW-1185">Reference proteome</keyword>